<evidence type="ECO:0000256" key="4">
    <source>
        <dbReference type="SAM" id="MobiDB-lite"/>
    </source>
</evidence>
<dbReference type="PANTHER" id="PTHR46231:SF1">
    <property type="entry name" value="ANKYRIN REPEAT AND BTB_POZ DOMAIN-CONTAINING PROTEIN 1"/>
    <property type="match status" value="1"/>
</dbReference>
<dbReference type="Proteomes" id="UP000650467">
    <property type="component" value="Unassembled WGS sequence"/>
</dbReference>
<feature type="region of interest" description="Disordered" evidence="4">
    <location>
        <begin position="146"/>
        <end position="171"/>
    </location>
</feature>
<dbReference type="Gene3D" id="2.60.210.10">
    <property type="entry name" value="Apoptosis, Tumor Necrosis Factor Receptor Associated Protein 2, Chain A"/>
    <property type="match status" value="1"/>
</dbReference>
<keyword evidence="2" id="KW-0677">Repeat</keyword>
<dbReference type="InterPro" id="IPR008974">
    <property type="entry name" value="TRAF-like"/>
</dbReference>
<organism evidence="7 8">
    <name type="scientific">Chlamydomonas incerta</name>
    <dbReference type="NCBI Taxonomy" id="51695"/>
    <lineage>
        <taxon>Eukaryota</taxon>
        <taxon>Viridiplantae</taxon>
        <taxon>Chlorophyta</taxon>
        <taxon>core chlorophytes</taxon>
        <taxon>Chlorophyceae</taxon>
        <taxon>CS clade</taxon>
        <taxon>Chlamydomonadales</taxon>
        <taxon>Chlamydomonadaceae</taxon>
        <taxon>Chlamydomonas</taxon>
    </lineage>
</organism>
<dbReference type="PROSITE" id="PS50144">
    <property type="entry name" value="MATH"/>
    <property type="match status" value="1"/>
</dbReference>
<dbReference type="GO" id="GO:0005737">
    <property type="term" value="C:cytoplasm"/>
    <property type="evidence" value="ECO:0007669"/>
    <property type="project" value="TreeGrafter"/>
</dbReference>
<comment type="pathway">
    <text evidence="1">Protein modification; protein ubiquitination.</text>
</comment>
<feature type="domain" description="MATH" evidence="6">
    <location>
        <begin position="1"/>
        <end position="80"/>
    </location>
</feature>
<dbReference type="PROSITE" id="PS50097">
    <property type="entry name" value="BTB"/>
    <property type="match status" value="1"/>
</dbReference>
<evidence type="ECO:0000259" key="5">
    <source>
        <dbReference type="PROSITE" id="PS50097"/>
    </source>
</evidence>
<gene>
    <name evidence="7" type="ORF">HXX76_012644</name>
</gene>
<dbReference type="CDD" id="cd18186">
    <property type="entry name" value="BTB_POZ_ZBTB_KLHL-like"/>
    <property type="match status" value="1"/>
</dbReference>
<evidence type="ECO:0008006" key="9">
    <source>
        <dbReference type="Google" id="ProtNLM"/>
    </source>
</evidence>
<dbReference type="InterPro" id="IPR000210">
    <property type="entry name" value="BTB/POZ_dom"/>
</dbReference>
<dbReference type="GO" id="GO:0000151">
    <property type="term" value="C:ubiquitin ligase complex"/>
    <property type="evidence" value="ECO:0007669"/>
    <property type="project" value="TreeGrafter"/>
</dbReference>
<dbReference type="CDD" id="cd00121">
    <property type="entry name" value="MATH"/>
    <property type="match status" value="1"/>
</dbReference>
<dbReference type="OrthoDB" id="546239at2759"/>
<accession>A0A835SHJ9</accession>
<dbReference type="EMBL" id="JAEHOC010000043">
    <property type="protein sequence ID" value="KAG2427134.1"/>
    <property type="molecule type" value="Genomic_DNA"/>
</dbReference>
<comment type="caution">
    <text evidence="7">The sequence shown here is derived from an EMBL/GenBank/DDBJ whole genome shotgun (WGS) entry which is preliminary data.</text>
</comment>
<evidence type="ECO:0000259" key="6">
    <source>
        <dbReference type="PROSITE" id="PS50144"/>
    </source>
</evidence>
<protein>
    <recommendedName>
        <fullName evidence="9">BTB domain-containing protein</fullName>
    </recommendedName>
</protein>
<dbReference type="SUPFAM" id="SSF54695">
    <property type="entry name" value="POZ domain"/>
    <property type="match status" value="1"/>
</dbReference>
<evidence type="ECO:0000256" key="1">
    <source>
        <dbReference type="ARBA" id="ARBA00004906"/>
    </source>
</evidence>
<dbReference type="InterPro" id="IPR011333">
    <property type="entry name" value="SKP1/BTB/POZ_sf"/>
</dbReference>
<keyword evidence="3" id="KW-0040">ANK repeat</keyword>
<name>A0A835SHJ9_CHLIN</name>
<evidence type="ECO:0000313" key="7">
    <source>
        <dbReference type="EMBL" id="KAG2427134.1"/>
    </source>
</evidence>
<dbReference type="SMART" id="SM00225">
    <property type="entry name" value="BTB"/>
    <property type="match status" value="1"/>
</dbReference>
<dbReference type="PANTHER" id="PTHR46231">
    <property type="entry name" value="ANKYRIN REPEAT AND BTB/POZ DOMAIN-CONTAINING PROTEIN 1"/>
    <property type="match status" value="1"/>
</dbReference>
<feature type="region of interest" description="Disordered" evidence="4">
    <location>
        <begin position="85"/>
        <end position="111"/>
    </location>
</feature>
<sequence>MYLIYITDGKAAPPPVKFTFVVKNWKDPKNDIVRESRQDSVFDAKTNSWGFTQLVSRDRVLSKDAGFLRRDGSVLLRMELAMPGGYRENEDEEEDEEGGYPAVLEESGGGRSSIGSDFLSLYDSPGSTSDLTIIATAVGHEAVVKEEGAAKKGKKRKTCTASNSGGGGGGGGCSHRFPVHRAVLAARCPYFATHFASGMGDSNARELRMPDTDPDALAALLRFVYGGELCVASREHARSCLGLADRLLLPKAVALVSEHLLTTLSAATVMADLMWAAELAEGPGQVELLTALVDYAAEQESDISEEQAEQLAAAHPALMAQLFTARVRAAKRCRTWKV</sequence>
<evidence type="ECO:0000256" key="3">
    <source>
        <dbReference type="ARBA" id="ARBA00023043"/>
    </source>
</evidence>
<feature type="domain" description="BTB" evidence="5">
    <location>
        <begin position="172"/>
        <end position="233"/>
    </location>
</feature>
<dbReference type="SUPFAM" id="SSF49599">
    <property type="entry name" value="TRAF domain-like"/>
    <property type="match status" value="1"/>
</dbReference>
<evidence type="ECO:0000313" key="8">
    <source>
        <dbReference type="Proteomes" id="UP000650467"/>
    </source>
</evidence>
<proteinExistence type="predicted"/>
<keyword evidence="8" id="KW-1185">Reference proteome</keyword>
<evidence type="ECO:0000256" key="2">
    <source>
        <dbReference type="ARBA" id="ARBA00022737"/>
    </source>
</evidence>
<dbReference type="AlphaFoldDB" id="A0A835SHJ9"/>
<dbReference type="Pfam" id="PF00651">
    <property type="entry name" value="BTB"/>
    <property type="match status" value="1"/>
</dbReference>
<reference evidence="7" key="1">
    <citation type="journal article" date="2020" name="bioRxiv">
        <title>Comparative genomics of Chlamydomonas.</title>
        <authorList>
            <person name="Craig R.J."/>
            <person name="Hasan A.R."/>
            <person name="Ness R.W."/>
            <person name="Keightley P.D."/>
        </authorList>
    </citation>
    <scope>NUCLEOTIDE SEQUENCE</scope>
    <source>
        <strain evidence="7">SAG 7.73</strain>
    </source>
</reference>
<feature type="compositionally biased region" description="Acidic residues" evidence="4">
    <location>
        <begin position="89"/>
        <end position="98"/>
    </location>
</feature>
<dbReference type="InterPro" id="IPR002083">
    <property type="entry name" value="MATH/TRAF_dom"/>
</dbReference>
<dbReference type="InterPro" id="IPR044515">
    <property type="entry name" value="ABTB1"/>
</dbReference>
<dbReference type="Gene3D" id="3.30.710.10">
    <property type="entry name" value="Potassium Channel Kv1.1, Chain A"/>
    <property type="match status" value="1"/>
</dbReference>